<dbReference type="SUPFAM" id="SSF81606">
    <property type="entry name" value="PP2C-like"/>
    <property type="match status" value="1"/>
</dbReference>
<evidence type="ECO:0000313" key="4">
    <source>
        <dbReference type="EMBL" id="DAD28899.1"/>
    </source>
</evidence>
<dbReference type="SMART" id="SM00331">
    <property type="entry name" value="PP2C_SIG"/>
    <property type="match status" value="1"/>
</dbReference>
<evidence type="ECO:0000256" key="1">
    <source>
        <dbReference type="RuleBase" id="RU366020"/>
    </source>
</evidence>
<dbReference type="EC" id="3.1.3.16" evidence="1"/>
<comment type="cofactor">
    <cofactor evidence="1">
        <name>Mn(2+)</name>
        <dbReference type="ChEBI" id="CHEBI:29035"/>
    </cofactor>
</comment>
<dbReference type="Gene3D" id="3.60.40.10">
    <property type="entry name" value="PPM-type phosphatase domain"/>
    <property type="match status" value="1"/>
</dbReference>
<keyword evidence="2" id="KW-0472">Membrane</keyword>
<protein>
    <recommendedName>
        <fullName evidence="1">Protein phosphatase</fullName>
        <ecNumber evidence="1">3.1.3.16</ecNumber>
    </recommendedName>
</protein>
<comment type="catalytic activity">
    <reaction evidence="1">
        <text>O-phospho-L-threonyl-[protein] + H2O = L-threonyl-[protein] + phosphate</text>
        <dbReference type="Rhea" id="RHEA:47004"/>
        <dbReference type="Rhea" id="RHEA-COMP:11060"/>
        <dbReference type="Rhea" id="RHEA-COMP:11605"/>
        <dbReference type="ChEBI" id="CHEBI:15377"/>
        <dbReference type="ChEBI" id="CHEBI:30013"/>
        <dbReference type="ChEBI" id="CHEBI:43474"/>
        <dbReference type="ChEBI" id="CHEBI:61977"/>
        <dbReference type="EC" id="3.1.3.16"/>
    </reaction>
</comment>
<dbReference type="EMBL" id="DUZY01000002">
    <property type="protein sequence ID" value="DAD28899.1"/>
    <property type="molecule type" value="Genomic_DNA"/>
</dbReference>
<feature type="domain" description="PPM-type phosphatase" evidence="3">
    <location>
        <begin position="40"/>
        <end position="284"/>
    </location>
</feature>
<comment type="catalytic activity">
    <reaction evidence="1">
        <text>O-phospho-L-seryl-[protein] + H2O = L-seryl-[protein] + phosphate</text>
        <dbReference type="Rhea" id="RHEA:20629"/>
        <dbReference type="Rhea" id="RHEA-COMP:9863"/>
        <dbReference type="Rhea" id="RHEA-COMP:11604"/>
        <dbReference type="ChEBI" id="CHEBI:15377"/>
        <dbReference type="ChEBI" id="CHEBI:29999"/>
        <dbReference type="ChEBI" id="CHEBI:43474"/>
        <dbReference type="ChEBI" id="CHEBI:83421"/>
        <dbReference type="EC" id="3.1.3.16"/>
    </reaction>
</comment>
<dbReference type="Proteomes" id="UP000607653">
    <property type="component" value="Unassembled WGS sequence"/>
</dbReference>
<comment type="cofactor">
    <cofactor evidence="1">
        <name>Mg(2+)</name>
        <dbReference type="ChEBI" id="CHEBI:18420"/>
    </cofactor>
</comment>
<reference evidence="4 5" key="1">
    <citation type="journal article" date="2020" name="Mol. Biol. Evol.">
        <title>Distinct Expression and Methylation Patterns for Genes with Different Fates following a Single Whole-Genome Duplication in Flowering Plants.</title>
        <authorList>
            <person name="Shi T."/>
            <person name="Rahmani R.S."/>
            <person name="Gugger P.F."/>
            <person name="Wang M."/>
            <person name="Li H."/>
            <person name="Zhang Y."/>
            <person name="Li Z."/>
            <person name="Wang Q."/>
            <person name="Van de Peer Y."/>
            <person name="Marchal K."/>
            <person name="Chen J."/>
        </authorList>
    </citation>
    <scope>NUCLEOTIDE SEQUENCE [LARGE SCALE GENOMIC DNA]</scope>
    <source>
        <tissue evidence="4">Leaf</tissue>
    </source>
</reference>
<dbReference type="PANTHER" id="PTHR12320">
    <property type="entry name" value="PROTEIN PHOSPHATASE 2C"/>
    <property type="match status" value="1"/>
</dbReference>
<organism evidence="4 5">
    <name type="scientific">Nelumbo nucifera</name>
    <name type="common">Sacred lotus</name>
    <dbReference type="NCBI Taxonomy" id="4432"/>
    <lineage>
        <taxon>Eukaryota</taxon>
        <taxon>Viridiplantae</taxon>
        <taxon>Streptophyta</taxon>
        <taxon>Embryophyta</taxon>
        <taxon>Tracheophyta</taxon>
        <taxon>Spermatophyta</taxon>
        <taxon>Magnoliopsida</taxon>
        <taxon>Proteales</taxon>
        <taxon>Nelumbonaceae</taxon>
        <taxon>Nelumbo</taxon>
    </lineage>
</organism>
<dbReference type="InterPro" id="IPR039123">
    <property type="entry name" value="PPTC7"/>
</dbReference>
<keyword evidence="1" id="KW-0464">Manganese</keyword>
<dbReference type="PANTHER" id="PTHR12320:SF81">
    <property type="entry name" value="PROTEIN PHOSPHATASE 2C 23-RELATED"/>
    <property type="match status" value="1"/>
</dbReference>
<gene>
    <name evidence="4" type="ORF">HUJ06_030367</name>
</gene>
<proteinExistence type="inferred from homology"/>
<dbReference type="InterPro" id="IPR001932">
    <property type="entry name" value="PPM-type_phosphatase-like_dom"/>
</dbReference>
<evidence type="ECO:0000313" key="5">
    <source>
        <dbReference type="Proteomes" id="UP000607653"/>
    </source>
</evidence>
<dbReference type="GO" id="GO:0046872">
    <property type="term" value="F:metal ion binding"/>
    <property type="evidence" value="ECO:0007669"/>
    <property type="project" value="UniProtKB-UniRule"/>
</dbReference>
<keyword evidence="2" id="KW-0812">Transmembrane</keyword>
<sequence length="288" mass="31590">MYQFTRSVLISPLLLQTSFFLPLLGVLHKSKRNMILKAGSFYIPKKNALKPQGEDAHFICPQQQAFGVADGVGGWVKQGVDSGEYARELMKNSTIALQAEPEDAVDLERVLRVACSNTNAIGSSTACIMQLFNECLHAVNVGDSGFLVIRDGKIFYSSPIQQHKFNCPYQLGNNPKCDQPNSAMVSDYTCFPASFCAIFENFHIDYFLSWICQVLKVPIKLGDVIVAGTDGLFDNFGSTVGSMDAHHSSLQRDCLSPFSEASKMAGFNYLGGKKDDITVVVAYVVPSE</sequence>
<accession>A0A822YC73</accession>
<evidence type="ECO:0000259" key="3">
    <source>
        <dbReference type="PROSITE" id="PS51746"/>
    </source>
</evidence>
<keyword evidence="1" id="KW-0904">Protein phosphatase</keyword>
<keyword evidence="2" id="KW-1133">Transmembrane helix</keyword>
<dbReference type="SMART" id="SM00332">
    <property type="entry name" value="PP2Cc"/>
    <property type="match status" value="1"/>
</dbReference>
<keyword evidence="1" id="KW-0378">Hydrolase</keyword>
<keyword evidence="1" id="KW-0479">Metal-binding</keyword>
<dbReference type="InterPro" id="IPR036457">
    <property type="entry name" value="PPM-type-like_dom_sf"/>
</dbReference>
<keyword evidence="1" id="KW-0460">Magnesium</keyword>
<dbReference type="PROSITE" id="PS51746">
    <property type="entry name" value="PPM_2"/>
    <property type="match status" value="1"/>
</dbReference>
<comment type="similarity">
    <text evidence="1">Belongs to the PP2C family.</text>
</comment>
<feature type="transmembrane region" description="Helical" evidence="2">
    <location>
        <begin position="6"/>
        <end position="27"/>
    </location>
</feature>
<keyword evidence="5" id="KW-1185">Reference proteome</keyword>
<dbReference type="GO" id="GO:0004722">
    <property type="term" value="F:protein serine/threonine phosphatase activity"/>
    <property type="evidence" value="ECO:0007669"/>
    <property type="project" value="UniProtKB-EC"/>
</dbReference>
<evidence type="ECO:0000256" key="2">
    <source>
        <dbReference type="SAM" id="Phobius"/>
    </source>
</evidence>
<dbReference type="AlphaFoldDB" id="A0A822YC73"/>
<comment type="caution">
    <text evidence="4">The sequence shown here is derived from an EMBL/GenBank/DDBJ whole genome shotgun (WGS) entry which is preliminary data.</text>
</comment>
<name>A0A822YC73_NELNU</name>